<dbReference type="GO" id="GO:0005249">
    <property type="term" value="F:voltage-gated potassium channel activity"/>
    <property type="evidence" value="ECO:0007669"/>
    <property type="project" value="InterPro"/>
</dbReference>
<feature type="domain" description="Potassium channel" evidence="10">
    <location>
        <begin position="126"/>
        <end position="204"/>
    </location>
</feature>
<dbReference type="InterPro" id="IPR028325">
    <property type="entry name" value="VG_K_chnl"/>
</dbReference>
<evidence type="ECO:0000256" key="7">
    <source>
        <dbReference type="ARBA" id="ARBA00023303"/>
    </source>
</evidence>
<feature type="transmembrane region" description="Helical" evidence="9">
    <location>
        <begin position="20"/>
        <end position="38"/>
    </location>
</feature>
<feature type="coiled-coil region" evidence="8">
    <location>
        <begin position="216"/>
        <end position="250"/>
    </location>
</feature>
<dbReference type="InterPro" id="IPR013099">
    <property type="entry name" value="K_chnl_dom"/>
</dbReference>
<organism evidence="11 12">
    <name type="scientific">Demequina activiva</name>
    <dbReference type="NCBI Taxonomy" id="1582364"/>
    <lineage>
        <taxon>Bacteria</taxon>
        <taxon>Bacillati</taxon>
        <taxon>Actinomycetota</taxon>
        <taxon>Actinomycetes</taxon>
        <taxon>Micrococcales</taxon>
        <taxon>Demequinaceae</taxon>
        <taxon>Demequina</taxon>
    </lineage>
</organism>
<comment type="subcellular location">
    <subcellularLocation>
        <location evidence="1">Membrane</location>
        <topology evidence="1">Multi-pass membrane protein</topology>
    </subcellularLocation>
</comment>
<feature type="transmembrane region" description="Helical" evidence="9">
    <location>
        <begin position="44"/>
        <end position="66"/>
    </location>
</feature>
<keyword evidence="5" id="KW-0406">Ion transport</keyword>
<reference evidence="11" key="1">
    <citation type="submission" date="2021-01" db="EMBL/GenBank/DDBJ databases">
        <title>Whole genome shotgun sequence of Demequina activiva NBRC 110675.</title>
        <authorList>
            <person name="Komaki H."/>
            <person name="Tamura T."/>
        </authorList>
    </citation>
    <scope>NUCLEOTIDE SEQUENCE</scope>
    <source>
        <strain evidence="11">NBRC 110675</strain>
    </source>
</reference>
<evidence type="ECO:0000256" key="1">
    <source>
        <dbReference type="ARBA" id="ARBA00004141"/>
    </source>
</evidence>
<evidence type="ECO:0000256" key="4">
    <source>
        <dbReference type="ARBA" id="ARBA00022989"/>
    </source>
</evidence>
<dbReference type="AlphaFoldDB" id="A0A919Q6N7"/>
<keyword evidence="2" id="KW-0813">Transport</keyword>
<evidence type="ECO:0000256" key="8">
    <source>
        <dbReference type="SAM" id="Coils"/>
    </source>
</evidence>
<dbReference type="GO" id="GO:0008076">
    <property type="term" value="C:voltage-gated potassium channel complex"/>
    <property type="evidence" value="ECO:0007669"/>
    <property type="project" value="InterPro"/>
</dbReference>
<dbReference type="EMBL" id="BONR01000006">
    <property type="protein sequence ID" value="GIG55538.1"/>
    <property type="molecule type" value="Genomic_DNA"/>
</dbReference>
<feature type="transmembrane region" description="Helical" evidence="9">
    <location>
        <begin position="154"/>
        <end position="170"/>
    </location>
</feature>
<name>A0A919Q6N7_9MICO</name>
<evidence type="ECO:0000256" key="5">
    <source>
        <dbReference type="ARBA" id="ARBA00023065"/>
    </source>
</evidence>
<dbReference type="Gene3D" id="1.20.120.350">
    <property type="entry name" value="Voltage-gated potassium channels. Chain C"/>
    <property type="match status" value="1"/>
</dbReference>
<dbReference type="PANTHER" id="PTHR11537:SF254">
    <property type="entry name" value="POTASSIUM VOLTAGE-GATED CHANNEL PROTEIN SHAB"/>
    <property type="match status" value="1"/>
</dbReference>
<keyword evidence="8" id="KW-0175">Coiled coil</keyword>
<evidence type="ECO:0000256" key="9">
    <source>
        <dbReference type="SAM" id="Phobius"/>
    </source>
</evidence>
<protein>
    <submittedName>
        <fullName evidence="11">Voltage-gated potassium channel</fullName>
    </submittedName>
</protein>
<proteinExistence type="predicted"/>
<dbReference type="PANTHER" id="PTHR11537">
    <property type="entry name" value="VOLTAGE-GATED POTASSIUM CHANNEL"/>
    <property type="match status" value="1"/>
</dbReference>
<dbReference type="Gene3D" id="1.10.287.70">
    <property type="match status" value="1"/>
</dbReference>
<keyword evidence="4 9" id="KW-1133">Transmembrane helix</keyword>
<dbReference type="Pfam" id="PF07885">
    <property type="entry name" value="Ion_trans_2"/>
    <property type="match status" value="1"/>
</dbReference>
<evidence type="ECO:0000256" key="6">
    <source>
        <dbReference type="ARBA" id="ARBA00023136"/>
    </source>
</evidence>
<keyword evidence="7 11" id="KW-0407">Ion channel</keyword>
<evidence type="ECO:0000313" key="11">
    <source>
        <dbReference type="EMBL" id="GIG55538.1"/>
    </source>
</evidence>
<sequence length="253" mass="27788">MAEPMGARYDAYAKRTDTWMAVLAMVFLVVWSARIIFFESIPGALNGTLLAVQGWIWLVFLVDIVVRTVISEKSWKFLWTHPLDVIAVLIPAARPLKVLTAFTQGAAFASAKGRMRTMQAVVISVVLLLWIGSVAVLSAEGEVEDSAIDNFGDALWWAIVTVTTVGYGDFSPVSITGRIVAVIMMLLGIALIGVVTASVAAWFVSVTSGEGDREEEQREVDRHSELQERIDRLEAKIDRLVESASDERRSDSS</sequence>
<feature type="transmembrane region" description="Helical" evidence="9">
    <location>
        <begin position="182"/>
        <end position="204"/>
    </location>
</feature>
<evidence type="ECO:0000259" key="10">
    <source>
        <dbReference type="Pfam" id="PF07885"/>
    </source>
</evidence>
<keyword evidence="3 9" id="KW-0812">Transmembrane</keyword>
<feature type="transmembrane region" description="Helical" evidence="9">
    <location>
        <begin position="120"/>
        <end position="139"/>
    </location>
</feature>
<dbReference type="SUPFAM" id="SSF81324">
    <property type="entry name" value="Voltage-gated potassium channels"/>
    <property type="match status" value="1"/>
</dbReference>
<dbReference type="InterPro" id="IPR027359">
    <property type="entry name" value="Volt_channel_dom_sf"/>
</dbReference>
<dbReference type="Gene3D" id="1.20.5.110">
    <property type="match status" value="1"/>
</dbReference>
<dbReference type="PRINTS" id="PR00169">
    <property type="entry name" value="KCHANNEL"/>
</dbReference>
<evidence type="ECO:0000313" key="12">
    <source>
        <dbReference type="Proteomes" id="UP000652354"/>
    </source>
</evidence>
<dbReference type="GO" id="GO:0001508">
    <property type="term" value="P:action potential"/>
    <property type="evidence" value="ECO:0007669"/>
    <property type="project" value="TreeGrafter"/>
</dbReference>
<dbReference type="Proteomes" id="UP000652354">
    <property type="component" value="Unassembled WGS sequence"/>
</dbReference>
<evidence type="ECO:0000256" key="2">
    <source>
        <dbReference type="ARBA" id="ARBA00022448"/>
    </source>
</evidence>
<keyword evidence="12" id="KW-1185">Reference proteome</keyword>
<accession>A0A919Q6N7</accession>
<gene>
    <name evidence="11" type="ORF">Dac01nite_22900</name>
</gene>
<comment type="caution">
    <text evidence="11">The sequence shown here is derived from an EMBL/GenBank/DDBJ whole genome shotgun (WGS) entry which is preliminary data.</text>
</comment>
<keyword evidence="6 9" id="KW-0472">Membrane</keyword>
<evidence type="ECO:0000256" key="3">
    <source>
        <dbReference type="ARBA" id="ARBA00022692"/>
    </source>
</evidence>